<feature type="compositionally biased region" description="Acidic residues" evidence="1">
    <location>
        <begin position="16"/>
        <end position="27"/>
    </location>
</feature>
<feature type="region of interest" description="Disordered" evidence="1">
    <location>
        <begin position="11"/>
        <end position="43"/>
    </location>
</feature>
<evidence type="ECO:0000256" key="1">
    <source>
        <dbReference type="SAM" id="MobiDB-lite"/>
    </source>
</evidence>
<proteinExistence type="predicted"/>
<reference evidence="2 3" key="1">
    <citation type="journal article" date="2007" name="Nature">
        <title>Evolution of genes and genomes on the Drosophila phylogeny.</title>
        <authorList>
            <consortium name="Drosophila 12 Genomes Consortium"/>
            <person name="Clark A.G."/>
            <person name="Eisen M.B."/>
            <person name="Smith D.R."/>
            <person name="Bergman C.M."/>
            <person name="Oliver B."/>
            <person name="Markow T.A."/>
            <person name="Kaufman T.C."/>
            <person name="Kellis M."/>
            <person name="Gelbart W."/>
            <person name="Iyer V.N."/>
            <person name="Pollard D.A."/>
            <person name="Sackton T.B."/>
            <person name="Larracuente A.M."/>
            <person name="Singh N.D."/>
            <person name="Abad J.P."/>
            <person name="Abt D.N."/>
            <person name="Adryan B."/>
            <person name="Aguade M."/>
            <person name="Akashi H."/>
            <person name="Anderson W.W."/>
            <person name="Aquadro C.F."/>
            <person name="Ardell D.H."/>
            <person name="Arguello R."/>
            <person name="Artieri C.G."/>
            <person name="Barbash D.A."/>
            <person name="Barker D."/>
            <person name="Barsanti P."/>
            <person name="Batterham P."/>
            <person name="Batzoglou S."/>
            <person name="Begun D."/>
            <person name="Bhutkar A."/>
            <person name="Blanco E."/>
            <person name="Bosak S.A."/>
            <person name="Bradley R.K."/>
            <person name="Brand A.D."/>
            <person name="Brent M.R."/>
            <person name="Brooks A.N."/>
            <person name="Brown R.H."/>
            <person name="Butlin R.K."/>
            <person name="Caggese C."/>
            <person name="Calvi B.R."/>
            <person name="Bernardo de Carvalho A."/>
            <person name="Caspi A."/>
            <person name="Castrezana S."/>
            <person name="Celniker S.E."/>
            <person name="Chang J.L."/>
            <person name="Chapple C."/>
            <person name="Chatterji S."/>
            <person name="Chinwalla A."/>
            <person name="Civetta A."/>
            <person name="Clifton S.W."/>
            <person name="Comeron J.M."/>
            <person name="Costello J.C."/>
            <person name="Coyne J.A."/>
            <person name="Daub J."/>
            <person name="David R.G."/>
            <person name="Delcher A.L."/>
            <person name="Delehaunty K."/>
            <person name="Do C.B."/>
            <person name="Ebling H."/>
            <person name="Edwards K."/>
            <person name="Eickbush T."/>
            <person name="Evans J.D."/>
            <person name="Filipski A."/>
            <person name="Findeiss S."/>
            <person name="Freyhult E."/>
            <person name="Fulton L."/>
            <person name="Fulton R."/>
            <person name="Garcia A.C."/>
            <person name="Gardiner A."/>
            <person name="Garfield D.A."/>
            <person name="Garvin B.E."/>
            <person name="Gibson G."/>
            <person name="Gilbert D."/>
            <person name="Gnerre S."/>
            <person name="Godfrey J."/>
            <person name="Good R."/>
            <person name="Gotea V."/>
            <person name="Gravely B."/>
            <person name="Greenberg A.J."/>
            <person name="Griffiths-Jones S."/>
            <person name="Gross S."/>
            <person name="Guigo R."/>
            <person name="Gustafson E.A."/>
            <person name="Haerty W."/>
            <person name="Hahn M.W."/>
            <person name="Halligan D.L."/>
            <person name="Halpern A.L."/>
            <person name="Halter G.M."/>
            <person name="Han M.V."/>
            <person name="Heger A."/>
            <person name="Hillier L."/>
            <person name="Hinrichs A.S."/>
            <person name="Holmes I."/>
            <person name="Hoskins R.A."/>
            <person name="Hubisz M.J."/>
            <person name="Hultmark D."/>
            <person name="Huntley M.A."/>
            <person name="Jaffe D.B."/>
            <person name="Jagadeeshan S."/>
            <person name="Jeck W.R."/>
            <person name="Johnson J."/>
            <person name="Jones C.D."/>
            <person name="Jordan W.C."/>
            <person name="Karpen G.H."/>
            <person name="Kataoka E."/>
            <person name="Keightley P.D."/>
            <person name="Kheradpour P."/>
            <person name="Kirkness E.F."/>
            <person name="Koerich L.B."/>
            <person name="Kristiansen K."/>
            <person name="Kudrna D."/>
            <person name="Kulathinal R.J."/>
            <person name="Kumar S."/>
            <person name="Kwok R."/>
            <person name="Lander E."/>
            <person name="Langley C.H."/>
            <person name="Lapoint R."/>
            <person name="Lazzaro B.P."/>
            <person name="Lee S.J."/>
            <person name="Levesque L."/>
            <person name="Li R."/>
            <person name="Lin C.F."/>
            <person name="Lin M.F."/>
            <person name="Lindblad-Toh K."/>
            <person name="Llopart A."/>
            <person name="Long M."/>
            <person name="Low L."/>
            <person name="Lozovsky E."/>
            <person name="Lu J."/>
            <person name="Luo M."/>
            <person name="Machado C.A."/>
            <person name="Makalowski W."/>
            <person name="Marzo M."/>
            <person name="Matsuda M."/>
            <person name="Matzkin L."/>
            <person name="McAllister B."/>
            <person name="McBride C.S."/>
            <person name="McKernan B."/>
            <person name="McKernan K."/>
            <person name="Mendez-Lago M."/>
            <person name="Minx P."/>
            <person name="Mollenhauer M.U."/>
            <person name="Montooth K."/>
            <person name="Mount S.M."/>
            <person name="Mu X."/>
            <person name="Myers E."/>
            <person name="Negre B."/>
            <person name="Newfeld S."/>
            <person name="Nielsen R."/>
            <person name="Noor M.A."/>
            <person name="O'Grady P."/>
            <person name="Pachter L."/>
            <person name="Papaceit M."/>
            <person name="Parisi M.J."/>
            <person name="Parisi M."/>
            <person name="Parts L."/>
            <person name="Pedersen J.S."/>
            <person name="Pesole G."/>
            <person name="Phillippy A.M."/>
            <person name="Ponting C.P."/>
            <person name="Pop M."/>
            <person name="Porcelli D."/>
            <person name="Powell J.R."/>
            <person name="Prohaska S."/>
            <person name="Pruitt K."/>
            <person name="Puig M."/>
            <person name="Quesneville H."/>
            <person name="Ram K.R."/>
            <person name="Rand D."/>
            <person name="Rasmussen M.D."/>
            <person name="Reed L.K."/>
            <person name="Reenan R."/>
            <person name="Reily A."/>
            <person name="Remington K.A."/>
            <person name="Rieger T.T."/>
            <person name="Ritchie M.G."/>
            <person name="Robin C."/>
            <person name="Rogers Y.H."/>
            <person name="Rohde C."/>
            <person name="Rozas J."/>
            <person name="Rubenfield M.J."/>
            <person name="Ruiz A."/>
            <person name="Russo S."/>
            <person name="Salzberg S.L."/>
            <person name="Sanchez-Gracia A."/>
            <person name="Saranga D.J."/>
            <person name="Sato H."/>
            <person name="Schaeffer S.W."/>
            <person name="Schatz M.C."/>
            <person name="Schlenke T."/>
            <person name="Schwartz R."/>
            <person name="Segarra C."/>
            <person name="Singh R.S."/>
            <person name="Sirot L."/>
            <person name="Sirota M."/>
            <person name="Sisneros N.B."/>
            <person name="Smith C.D."/>
            <person name="Smith T.F."/>
            <person name="Spieth J."/>
            <person name="Stage D.E."/>
            <person name="Stark A."/>
            <person name="Stephan W."/>
            <person name="Strausberg R.L."/>
            <person name="Strempel S."/>
            <person name="Sturgill D."/>
            <person name="Sutton G."/>
            <person name="Sutton G.G."/>
            <person name="Tao W."/>
            <person name="Teichmann S."/>
            <person name="Tobari Y.N."/>
            <person name="Tomimura Y."/>
            <person name="Tsolas J.M."/>
            <person name="Valente V.L."/>
            <person name="Venter E."/>
            <person name="Venter J.C."/>
            <person name="Vicario S."/>
            <person name="Vieira F.G."/>
            <person name="Vilella A.J."/>
            <person name="Villasante A."/>
            <person name="Walenz B."/>
            <person name="Wang J."/>
            <person name="Wasserman M."/>
            <person name="Watts T."/>
            <person name="Wilson D."/>
            <person name="Wilson R.K."/>
            <person name="Wing R.A."/>
            <person name="Wolfner M.F."/>
            <person name="Wong A."/>
            <person name="Wong G.K."/>
            <person name="Wu C.I."/>
            <person name="Wu G."/>
            <person name="Yamamoto D."/>
            <person name="Yang H.P."/>
            <person name="Yang S.P."/>
            <person name="Yorke J.A."/>
            <person name="Yoshida K."/>
            <person name="Zdobnov E."/>
            <person name="Zhang P."/>
            <person name="Zhang Y."/>
            <person name="Zimin A.V."/>
            <person name="Baldwin J."/>
            <person name="Abdouelleil A."/>
            <person name="Abdulkadir J."/>
            <person name="Abebe A."/>
            <person name="Abera B."/>
            <person name="Abreu J."/>
            <person name="Acer S.C."/>
            <person name="Aftuck L."/>
            <person name="Alexander A."/>
            <person name="An P."/>
            <person name="Anderson E."/>
            <person name="Anderson S."/>
            <person name="Arachi H."/>
            <person name="Azer M."/>
            <person name="Bachantsang P."/>
            <person name="Barry A."/>
            <person name="Bayul T."/>
            <person name="Berlin A."/>
            <person name="Bessette D."/>
            <person name="Bloom T."/>
            <person name="Blye J."/>
            <person name="Boguslavskiy L."/>
            <person name="Bonnet C."/>
            <person name="Boukhgalter B."/>
            <person name="Bourzgui I."/>
            <person name="Brown A."/>
            <person name="Cahill P."/>
            <person name="Channer S."/>
            <person name="Cheshatsang Y."/>
            <person name="Chuda L."/>
            <person name="Citroen M."/>
            <person name="Collymore A."/>
            <person name="Cooke P."/>
            <person name="Costello M."/>
            <person name="D'Aco K."/>
            <person name="Daza R."/>
            <person name="De Haan G."/>
            <person name="DeGray S."/>
            <person name="DeMaso C."/>
            <person name="Dhargay N."/>
            <person name="Dooley K."/>
            <person name="Dooley E."/>
            <person name="Doricent M."/>
            <person name="Dorje P."/>
            <person name="Dorjee K."/>
            <person name="Dupes A."/>
            <person name="Elong R."/>
            <person name="Falk J."/>
            <person name="Farina A."/>
            <person name="Faro S."/>
            <person name="Ferguson D."/>
            <person name="Fisher S."/>
            <person name="Foley C.D."/>
            <person name="Franke A."/>
            <person name="Friedrich D."/>
            <person name="Gadbois L."/>
            <person name="Gearin G."/>
            <person name="Gearin C.R."/>
            <person name="Giannoukos G."/>
            <person name="Goode T."/>
            <person name="Graham J."/>
            <person name="Grandbois E."/>
            <person name="Grewal S."/>
            <person name="Gyaltsen K."/>
            <person name="Hafez N."/>
            <person name="Hagos B."/>
            <person name="Hall J."/>
            <person name="Henson C."/>
            <person name="Hollinger A."/>
            <person name="Honan T."/>
            <person name="Huard M.D."/>
            <person name="Hughes L."/>
            <person name="Hurhula B."/>
            <person name="Husby M.E."/>
            <person name="Kamat A."/>
            <person name="Kanga B."/>
            <person name="Kashin S."/>
            <person name="Khazanovich D."/>
            <person name="Kisner P."/>
            <person name="Lance K."/>
            <person name="Lara M."/>
            <person name="Lee W."/>
            <person name="Lennon N."/>
            <person name="Letendre F."/>
            <person name="LeVine R."/>
            <person name="Lipovsky A."/>
            <person name="Liu X."/>
            <person name="Liu J."/>
            <person name="Liu S."/>
            <person name="Lokyitsang T."/>
            <person name="Lokyitsang Y."/>
            <person name="Lubonja R."/>
            <person name="Lui A."/>
            <person name="MacDonald P."/>
            <person name="Magnisalis V."/>
            <person name="Maru K."/>
            <person name="Matthews C."/>
            <person name="McCusker W."/>
            <person name="McDonough S."/>
            <person name="Mehta T."/>
            <person name="Meldrim J."/>
            <person name="Meneus L."/>
            <person name="Mihai O."/>
            <person name="Mihalev A."/>
            <person name="Mihova T."/>
            <person name="Mittelman R."/>
            <person name="Mlenga V."/>
            <person name="Montmayeur A."/>
            <person name="Mulrain L."/>
            <person name="Navidi A."/>
            <person name="Naylor J."/>
            <person name="Negash T."/>
            <person name="Nguyen T."/>
            <person name="Nguyen N."/>
            <person name="Nicol R."/>
            <person name="Norbu C."/>
            <person name="Norbu N."/>
            <person name="Novod N."/>
            <person name="O'Neill B."/>
            <person name="Osman S."/>
            <person name="Markiewicz E."/>
            <person name="Oyono O.L."/>
            <person name="Patti C."/>
            <person name="Phunkhang P."/>
            <person name="Pierre F."/>
            <person name="Priest M."/>
            <person name="Raghuraman S."/>
            <person name="Rege F."/>
            <person name="Reyes R."/>
            <person name="Rise C."/>
            <person name="Rogov P."/>
            <person name="Ross K."/>
            <person name="Ryan E."/>
            <person name="Settipalli S."/>
            <person name="Shea T."/>
            <person name="Sherpa N."/>
            <person name="Shi L."/>
            <person name="Shih D."/>
            <person name="Sparrow T."/>
            <person name="Spaulding J."/>
            <person name="Stalker J."/>
            <person name="Stange-Thomann N."/>
            <person name="Stavropoulos S."/>
            <person name="Stone C."/>
            <person name="Strader C."/>
            <person name="Tesfaye S."/>
            <person name="Thomson T."/>
            <person name="Thoulutsang Y."/>
            <person name="Thoulutsang D."/>
            <person name="Topham K."/>
            <person name="Topping I."/>
            <person name="Tsamla T."/>
            <person name="Vassiliev H."/>
            <person name="Vo A."/>
            <person name="Wangchuk T."/>
            <person name="Wangdi T."/>
            <person name="Weiand M."/>
            <person name="Wilkinson J."/>
            <person name="Wilson A."/>
            <person name="Yadav S."/>
            <person name="Young G."/>
            <person name="Yu Q."/>
            <person name="Zembek L."/>
            <person name="Zhong D."/>
            <person name="Zimmer A."/>
            <person name="Zwirko Z."/>
            <person name="Jaffe D.B."/>
            <person name="Alvarez P."/>
            <person name="Brockman W."/>
            <person name="Butler J."/>
            <person name="Chin C."/>
            <person name="Gnerre S."/>
            <person name="Grabherr M."/>
            <person name="Kleber M."/>
            <person name="Mauceli E."/>
            <person name="MacCallum I."/>
        </authorList>
    </citation>
    <scope>NUCLEOTIDE SEQUENCE [LARGE SCALE GENOMIC DNA]</scope>
    <source>
        <strain evidence="3">MSH-3 / Tucson 14011-0111.49</strain>
    </source>
</reference>
<dbReference type="EMBL" id="CH479184">
    <property type="protein sequence ID" value="EDW37128.1"/>
    <property type="molecule type" value="Genomic_DNA"/>
</dbReference>
<evidence type="ECO:0000313" key="2">
    <source>
        <dbReference type="EMBL" id="EDW37128.1"/>
    </source>
</evidence>
<dbReference type="Proteomes" id="UP000008744">
    <property type="component" value="Unassembled WGS sequence"/>
</dbReference>
<sequence length="52" mass="5701">MTTVTCCQTFPARTETEEESDKEEEEGGTGRSNVQAARKRPGSSIIHVFLSV</sequence>
<organism evidence="3">
    <name type="scientific">Drosophila persimilis</name>
    <name type="common">Fruit fly</name>
    <dbReference type="NCBI Taxonomy" id="7234"/>
    <lineage>
        <taxon>Eukaryota</taxon>
        <taxon>Metazoa</taxon>
        <taxon>Ecdysozoa</taxon>
        <taxon>Arthropoda</taxon>
        <taxon>Hexapoda</taxon>
        <taxon>Insecta</taxon>
        <taxon>Pterygota</taxon>
        <taxon>Neoptera</taxon>
        <taxon>Endopterygota</taxon>
        <taxon>Diptera</taxon>
        <taxon>Brachycera</taxon>
        <taxon>Muscomorpha</taxon>
        <taxon>Ephydroidea</taxon>
        <taxon>Drosophilidae</taxon>
        <taxon>Drosophila</taxon>
        <taxon>Sophophora</taxon>
    </lineage>
</organism>
<protein>
    <submittedName>
        <fullName evidence="2">GL26076</fullName>
    </submittedName>
</protein>
<keyword evidence="3" id="KW-1185">Reference proteome</keyword>
<gene>
    <name evidence="2" type="primary">Dper\GL26076</name>
    <name evidence="2" type="ORF">Dper_GL26076</name>
</gene>
<dbReference type="AlphaFoldDB" id="B4GKG2"/>
<dbReference type="OMA" id="TCCQTFP"/>
<name>B4GKG2_DROPE</name>
<evidence type="ECO:0000313" key="3">
    <source>
        <dbReference type="Proteomes" id="UP000008744"/>
    </source>
</evidence>
<dbReference type="HOGENOM" id="CLU_3126580_0_0_1"/>
<accession>B4GKG2</accession>